<protein>
    <submittedName>
        <fullName evidence="1">Uncharacterized protein</fullName>
    </submittedName>
</protein>
<keyword evidence="2" id="KW-1185">Reference proteome</keyword>
<name>A0A2P4YQD3_9STRA</name>
<gene>
    <name evidence="1" type="ORF">PHPALM_2274</name>
</gene>
<proteinExistence type="predicted"/>
<organism evidence="1 2">
    <name type="scientific">Phytophthora palmivora</name>
    <dbReference type="NCBI Taxonomy" id="4796"/>
    <lineage>
        <taxon>Eukaryota</taxon>
        <taxon>Sar</taxon>
        <taxon>Stramenopiles</taxon>
        <taxon>Oomycota</taxon>
        <taxon>Peronosporomycetes</taxon>
        <taxon>Peronosporales</taxon>
        <taxon>Peronosporaceae</taxon>
        <taxon>Phytophthora</taxon>
    </lineage>
</organism>
<dbReference type="EMBL" id="NCKW01000847">
    <property type="protein sequence ID" value="POM79949.1"/>
    <property type="molecule type" value="Genomic_DNA"/>
</dbReference>
<reference evidence="1 2" key="1">
    <citation type="journal article" date="2017" name="Genome Biol. Evol.">
        <title>Phytophthora megakarya and P. palmivora, closely related causal agents of cacao black pod rot, underwent increases in genome sizes and gene numbers by different mechanisms.</title>
        <authorList>
            <person name="Ali S.S."/>
            <person name="Shao J."/>
            <person name="Lary D.J."/>
            <person name="Kronmiller B."/>
            <person name="Shen D."/>
            <person name="Strem M.D."/>
            <person name="Amoako-Attah I."/>
            <person name="Akrofi A.Y."/>
            <person name="Begoude B.A."/>
            <person name="Ten Hoopen G.M."/>
            <person name="Coulibaly K."/>
            <person name="Kebe B.I."/>
            <person name="Melnick R.L."/>
            <person name="Guiltinan M.J."/>
            <person name="Tyler B.M."/>
            <person name="Meinhardt L.W."/>
            <person name="Bailey B.A."/>
        </authorList>
    </citation>
    <scope>NUCLEOTIDE SEQUENCE [LARGE SCALE GENOMIC DNA]</scope>
    <source>
        <strain evidence="2">sbr112.9</strain>
    </source>
</reference>
<dbReference type="OrthoDB" id="141285at2759"/>
<dbReference type="Proteomes" id="UP000237271">
    <property type="component" value="Unassembled WGS sequence"/>
</dbReference>
<evidence type="ECO:0000313" key="2">
    <source>
        <dbReference type="Proteomes" id="UP000237271"/>
    </source>
</evidence>
<dbReference type="AlphaFoldDB" id="A0A2P4YQD3"/>
<feature type="non-terminal residue" evidence="1">
    <location>
        <position position="1"/>
    </location>
</feature>
<comment type="caution">
    <text evidence="1">The sequence shown here is derived from an EMBL/GenBank/DDBJ whole genome shotgun (WGS) entry which is preliminary data.</text>
</comment>
<evidence type="ECO:0000313" key="1">
    <source>
        <dbReference type="EMBL" id="POM79949.1"/>
    </source>
</evidence>
<accession>A0A2P4YQD3</accession>
<sequence length="137" mass="14770">AEAPGRSILDSCTPVSGRRWSARSSGAIAAVKRWGLSGQPWNTPTRNAIGAVVPSAAFPTVNAAKSCGTLPKALAKSYHTTWSSLRLRRAWSTSVAARKLCSPQPFIARNPFCASAWRSLASCQRTNLRDRIPVYSL</sequence>